<sequence>MKIKTSQITCDPKVVRTENGGFNTIKGTGTKLFLEYGENESGKQEFKRVLDSEKNIVGQFFTCKQEGYIGETQYTDLLTWMRGINAAVGCKVF</sequence>
<gene>
    <name evidence="1" type="ORF">IAQ67_16550</name>
</gene>
<evidence type="ECO:0000313" key="1">
    <source>
        <dbReference type="EMBL" id="QNR65496.1"/>
    </source>
</evidence>
<dbReference type="RefSeq" id="WP_190297389.1">
    <property type="nucleotide sequence ID" value="NZ_CP061172.1"/>
</dbReference>
<name>A0A7H0Y338_9BACL</name>
<protein>
    <submittedName>
        <fullName evidence="1">Uncharacterized protein</fullName>
    </submittedName>
</protein>
<proteinExistence type="predicted"/>
<evidence type="ECO:0000313" key="2">
    <source>
        <dbReference type="Proteomes" id="UP000516384"/>
    </source>
</evidence>
<accession>A0A7H0Y338</accession>
<organism evidence="1 2">
    <name type="scientific">Paenibacillus peoriae</name>
    <dbReference type="NCBI Taxonomy" id="59893"/>
    <lineage>
        <taxon>Bacteria</taxon>
        <taxon>Bacillati</taxon>
        <taxon>Bacillota</taxon>
        <taxon>Bacilli</taxon>
        <taxon>Bacillales</taxon>
        <taxon>Paenibacillaceae</taxon>
        <taxon>Paenibacillus</taxon>
    </lineage>
</organism>
<reference evidence="1 2" key="1">
    <citation type="submission" date="2020-09" db="EMBL/GenBank/DDBJ databases">
        <title>Characterization of Paenibacillus peoriae strain ZF390 with broad-spectrum antimicrobial activity as a potential biocontrol agent.</title>
        <authorList>
            <person name="Li L."/>
            <person name="Zhao Y."/>
            <person name="Li B."/>
            <person name="Xie X."/>
        </authorList>
    </citation>
    <scope>NUCLEOTIDE SEQUENCE [LARGE SCALE GENOMIC DNA]</scope>
    <source>
        <strain evidence="1 2">ZF390</strain>
    </source>
</reference>
<dbReference type="Proteomes" id="UP000516384">
    <property type="component" value="Chromosome"/>
</dbReference>
<dbReference type="AlphaFoldDB" id="A0A7H0Y338"/>
<dbReference type="EMBL" id="CP061172">
    <property type="protein sequence ID" value="QNR65496.1"/>
    <property type="molecule type" value="Genomic_DNA"/>
</dbReference>